<keyword evidence="3" id="KW-1185">Reference proteome</keyword>
<sequence>MNSRNIVNLFISTLVIGGVAAGLAGFVFRWDQFQPLFSSFDIGEIIISFIWMIGVGLIFSVLSQAGFFAYLTVHRFGLGIFKSVSLWNSVQVLLIIFVLFDLVYLRYTNFSSKGDALFPYIAVAIMLLVIGLITAYFKAKQTNKHAFIPALFFMTVITTLEWTPVLRADDISWMYFMFIPLIVCNIYQLLILDKLIRKSKVELEARRAEKAAISKSKGKNKVQKLKEV</sequence>
<feature type="transmembrane region" description="Helical" evidence="1">
    <location>
        <begin position="146"/>
        <end position="165"/>
    </location>
</feature>
<accession>A0A974NIX1</accession>
<dbReference type="EMBL" id="CP068053">
    <property type="protein sequence ID" value="QQS98726.1"/>
    <property type="molecule type" value="Genomic_DNA"/>
</dbReference>
<keyword evidence="1" id="KW-0472">Membrane</keyword>
<organism evidence="2 3">
    <name type="scientific">Peribacillus psychrosaccharolyticus</name>
    <name type="common">Bacillus psychrosaccharolyticus</name>
    <dbReference type="NCBI Taxonomy" id="1407"/>
    <lineage>
        <taxon>Bacteria</taxon>
        <taxon>Bacillati</taxon>
        <taxon>Bacillota</taxon>
        <taxon>Bacilli</taxon>
        <taxon>Bacillales</taxon>
        <taxon>Bacillaceae</taxon>
        <taxon>Peribacillus</taxon>
    </lineage>
</organism>
<dbReference type="PIRSF" id="PIRSF029886">
    <property type="entry name" value="KBAA"/>
    <property type="match status" value="1"/>
</dbReference>
<dbReference type="InterPro" id="IPR024164">
    <property type="entry name" value="KinB-signalling_activ"/>
</dbReference>
<feature type="transmembrane region" description="Helical" evidence="1">
    <location>
        <begin position="85"/>
        <end position="105"/>
    </location>
</feature>
<dbReference type="GO" id="GO:0045881">
    <property type="term" value="P:positive regulation of sporulation resulting in formation of a cellular spore"/>
    <property type="evidence" value="ECO:0007669"/>
    <property type="project" value="InterPro"/>
</dbReference>
<dbReference type="Pfam" id="PF14089">
    <property type="entry name" value="KbaA"/>
    <property type="match status" value="1"/>
</dbReference>
<keyword evidence="1" id="KW-1133">Transmembrane helix</keyword>
<protein>
    <submittedName>
        <fullName evidence="2">KinB-signaling pathway activation protein</fullName>
    </submittedName>
</protein>
<feature type="transmembrane region" description="Helical" evidence="1">
    <location>
        <begin position="117"/>
        <end position="137"/>
    </location>
</feature>
<evidence type="ECO:0000256" key="1">
    <source>
        <dbReference type="SAM" id="Phobius"/>
    </source>
</evidence>
<keyword evidence="1" id="KW-0812">Transmembrane</keyword>
<proteinExistence type="predicted"/>
<dbReference type="SMART" id="SM01251">
    <property type="entry name" value="KbaA"/>
    <property type="match status" value="1"/>
</dbReference>
<evidence type="ECO:0000313" key="3">
    <source>
        <dbReference type="Proteomes" id="UP000595254"/>
    </source>
</evidence>
<feature type="transmembrane region" description="Helical" evidence="1">
    <location>
        <begin position="171"/>
        <end position="192"/>
    </location>
</feature>
<dbReference type="AlphaFoldDB" id="A0A974NIX1"/>
<feature type="transmembrane region" description="Helical" evidence="1">
    <location>
        <begin position="48"/>
        <end position="73"/>
    </location>
</feature>
<dbReference type="KEGG" id="ppsr:I6J18_13550"/>
<reference evidence="2 3" key="1">
    <citation type="submission" date="2021-01" db="EMBL/GenBank/DDBJ databases">
        <title>FDA dAtabase for Regulatory Grade micrObial Sequences (FDA-ARGOS): Supporting development and validation of Infectious Disease Dx tests.</title>
        <authorList>
            <person name="Nelson B."/>
            <person name="Plummer A."/>
            <person name="Tallon L."/>
            <person name="Sadzewicz L."/>
            <person name="Zhao X."/>
            <person name="Boylan J."/>
            <person name="Ott S."/>
            <person name="Bowen H."/>
            <person name="Vavikolanu K."/>
            <person name="Mehta A."/>
            <person name="Aluvathingal J."/>
            <person name="Nadendla S."/>
            <person name="Myers T."/>
            <person name="Yan Y."/>
            <person name="Sichtig H."/>
        </authorList>
    </citation>
    <scope>NUCLEOTIDE SEQUENCE [LARGE SCALE GENOMIC DNA]</scope>
    <source>
        <strain evidence="2 3">FDAARGOS_1161</strain>
    </source>
</reference>
<gene>
    <name evidence="2" type="ORF">I6J18_13550</name>
</gene>
<name>A0A974NIX1_PERPY</name>
<dbReference type="Proteomes" id="UP000595254">
    <property type="component" value="Chromosome"/>
</dbReference>
<feature type="transmembrane region" description="Helical" evidence="1">
    <location>
        <begin position="7"/>
        <end position="28"/>
    </location>
</feature>
<dbReference type="RefSeq" id="WP_040373573.1">
    <property type="nucleotide sequence ID" value="NZ_CP068053.1"/>
</dbReference>
<evidence type="ECO:0000313" key="2">
    <source>
        <dbReference type="EMBL" id="QQS98726.1"/>
    </source>
</evidence>